<dbReference type="Proteomes" id="UP000177871">
    <property type="component" value="Unassembled WGS sequence"/>
</dbReference>
<comment type="caution">
    <text evidence="4">The sequence shown here is derived from an EMBL/GenBank/DDBJ whole genome shotgun (WGS) entry which is preliminary data.</text>
</comment>
<evidence type="ECO:0000259" key="3">
    <source>
        <dbReference type="Pfam" id="PF02397"/>
    </source>
</evidence>
<name>A0A1F6A367_9BACT</name>
<dbReference type="PANTHER" id="PTHR30576">
    <property type="entry name" value="COLANIC BIOSYNTHESIS UDP-GLUCOSE LIPID CARRIER TRANSFERASE"/>
    <property type="match status" value="1"/>
</dbReference>
<proteinExistence type="inferred from homology"/>
<feature type="domain" description="Bacterial sugar transferase" evidence="3">
    <location>
        <begin position="7"/>
        <end position="210"/>
    </location>
</feature>
<organism evidence="4 5">
    <name type="scientific">Candidatus Gottesmanbacteria bacterium RIFCSPHIGHO2_01_FULL_47_48</name>
    <dbReference type="NCBI Taxonomy" id="1798381"/>
    <lineage>
        <taxon>Bacteria</taxon>
        <taxon>Candidatus Gottesmaniibacteriota</taxon>
    </lineage>
</organism>
<evidence type="ECO:0000313" key="4">
    <source>
        <dbReference type="EMBL" id="OGG19148.1"/>
    </source>
</evidence>
<dbReference type="AlphaFoldDB" id="A0A1F6A367"/>
<keyword evidence="2" id="KW-0812">Transmembrane</keyword>
<feature type="transmembrane region" description="Helical" evidence="2">
    <location>
        <begin position="12"/>
        <end position="33"/>
    </location>
</feature>
<protein>
    <recommendedName>
        <fullName evidence="3">Bacterial sugar transferase domain-containing protein</fullName>
    </recommendedName>
</protein>
<sequence>MLYDTIKRLIDIVVAIAVFLIFSPLIVLIAVAIKVDSPGPIIYKQKRVGLNGHLIDLYKFRSMMEGADDFLLRNTAFRKKFKRPEGWKTEASEDPRITRVGRFIRKYTLDELPQLWNVMTGDMSIIGPRAYRQDDKIGDEIEQQLKFYPHLRDKIKVALSVKPGITGPWQVGGRNKLSWDKRVELDADYAKRRSLPYDLLILLKTPFAMLNKW</sequence>
<gene>
    <name evidence="4" type="ORF">A2721_01885</name>
</gene>
<dbReference type="STRING" id="1798381.A2721_01885"/>
<accession>A0A1F6A367</accession>
<dbReference type="PANTHER" id="PTHR30576:SF0">
    <property type="entry name" value="UNDECAPRENYL-PHOSPHATE N-ACETYLGALACTOSAMINYL 1-PHOSPHATE TRANSFERASE-RELATED"/>
    <property type="match status" value="1"/>
</dbReference>
<reference evidence="4 5" key="1">
    <citation type="journal article" date="2016" name="Nat. Commun.">
        <title>Thousands of microbial genomes shed light on interconnected biogeochemical processes in an aquifer system.</title>
        <authorList>
            <person name="Anantharaman K."/>
            <person name="Brown C.T."/>
            <person name="Hug L.A."/>
            <person name="Sharon I."/>
            <person name="Castelle C.J."/>
            <person name="Probst A.J."/>
            <person name="Thomas B.C."/>
            <person name="Singh A."/>
            <person name="Wilkins M.J."/>
            <person name="Karaoz U."/>
            <person name="Brodie E.L."/>
            <person name="Williams K.H."/>
            <person name="Hubbard S.S."/>
            <person name="Banfield J.F."/>
        </authorList>
    </citation>
    <scope>NUCLEOTIDE SEQUENCE [LARGE SCALE GENOMIC DNA]</scope>
</reference>
<dbReference type="EMBL" id="MFJK01000009">
    <property type="protein sequence ID" value="OGG19148.1"/>
    <property type="molecule type" value="Genomic_DNA"/>
</dbReference>
<dbReference type="Pfam" id="PF02397">
    <property type="entry name" value="Bac_transf"/>
    <property type="match status" value="1"/>
</dbReference>
<keyword evidence="2" id="KW-1133">Transmembrane helix</keyword>
<dbReference type="GO" id="GO:0016780">
    <property type="term" value="F:phosphotransferase activity, for other substituted phosphate groups"/>
    <property type="evidence" value="ECO:0007669"/>
    <property type="project" value="TreeGrafter"/>
</dbReference>
<dbReference type="InterPro" id="IPR003362">
    <property type="entry name" value="Bact_transf"/>
</dbReference>
<evidence type="ECO:0000256" key="2">
    <source>
        <dbReference type="SAM" id="Phobius"/>
    </source>
</evidence>
<evidence type="ECO:0000256" key="1">
    <source>
        <dbReference type="ARBA" id="ARBA00006464"/>
    </source>
</evidence>
<comment type="similarity">
    <text evidence="1">Belongs to the bacterial sugar transferase family.</text>
</comment>
<evidence type="ECO:0000313" key="5">
    <source>
        <dbReference type="Proteomes" id="UP000177871"/>
    </source>
</evidence>
<keyword evidence="2" id="KW-0472">Membrane</keyword>